<comment type="caution">
    <text evidence="11">Lacks conserved residue(s) required for the propagation of feature annotation.</text>
</comment>
<dbReference type="NCBIfam" id="TIGR00151">
    <property type="entry name" value="ispF"/>
    <property type="match status" value="1"/>
</dbReference>
<comment type="cofactor">
    <cofactor evidence="11">
        <name>a divalent metal cation</name>
        <dbReference type="ChEBI" id="CHEBI:60240"/>
    </cofactor>
    <text evidence="11">Binds 1 divalent metal cation per subunit.</text>
</comment>
<feature type="binding site" evidence="11">
    <location>
        <position position="371"/>
    </location>
    <ligand>
        <name>4-CDP-2-C-methyl-D-erythritol 2-phosphate</name>
        <dbReference type="ChEBI" id="CHEBI:57919"/>
    </ligand>
</feature>
<dbReference type="NCBIfam" id="TIGR00453">
    <property type="entry name" value="ispD"/>
    <property type="match status" value="1"/>
</dbReference>
<comment type="function">
    <text evidence="11">Involved in the biosynthesis of isopentenyl diphosphate (IPP) and dimethylallyl diphosphate (DMAPP), two major building blocks of isoprenoid compounds. Catalyzes the conversion of 4-diphosphocytidyl-2-C-methyl-D-erythritol 2-phosphate (CDP-ME2P) to 2-C-methyl-D-erythritol 2,4-cyclodiphosphate (ME-CPP) with a corresponding release of cytidine 5-monophosphate (CMP).</text>
</comment>
<dbReference type="PROSITE" id="PS01350">
    <property type="entry name" value="ISPF"/>
    <property type="match status" value="1"/>
</dbReference>
<evidence type="ECO:0000256" key="7">
    <source>
        <dbReference type="ARBA" id="ARBA00022723"/>
    </source>
</evidence>
<keyword evidence="5" id="KW-0808">Transferase</keyword>
<gene>
    <name evidence="11" type="primary">ispF</name>
    <name evidence="13" type="ORF">C8E83_2501</name>
</gene>
<dbReference type="GO" id="GO:0008685">
    <property type="term" value="F:2-C-methyl-D-erythritol 2,4-cyclodiphosphate synthase activity"/>
    <property type="evidence" value="ECO:0007669"/>
    <property type="project" value="UniProtKB-UniRule"/>
</dbReference>
<comment type="caution">
    <text evidence="13">The sequence shown here is derived from an EMBL/GenBank/DDBJ whole genome shotgun (WGS) entry which is preliminary data.</text>
</comment>
<feature type="binding site" evidence="11">
    <location>
        <begin position="269"/>
        <end position="270"/>
    </location>
    <ligand>
        <name>4-CDP-2-C-methyl-D-erythritol 2-phosphate</name>
        <dbReference type="ChEBI" id="CHEBI:57919"/>
    </ligand>
</feature>
<comment type="similarity">
    <text evidence="3 11">Belongs to the IspF family.</text>
</comment>
<dbReference type="Pfam" id="PF02542">
    <property type="entry name" value="YgbB"/>
    <property type="match status" value="1"/>
</dbReference>
<evidence type="ECO:0000259" key="12">
    <source>
        <dbReference type="Pfam" id="PF02542"/>
    </source>
</evidence>
<dbReference type="FunFam" id="3.30.1330.50:FF:000003">
    <property type="entry name" value="2-C-methyl-D-erythritol 2,4-cyclodiphosphate synthase"/>
    <property type="match status" value="1"/>
</dbReference>
<dbReference type="HAMAP" id="MF_00107">
    <property type="entry name" value="IspF"/>
    <property type="match status" value="1"/>
</dbReference>
<dbReference type="InterPro" id="IPR034683">
    <property type="entry name" value="IspD/TarI"/>
</dbReference>
<evidence type="ECO:0000256" key="2">
    <source>
        <dbReference type="ARBA" id="ARBA00004709"/>
    </source>
</evidence>
<feature type="binding site" evidence="11">
    <location>
        <position position="243"/>
    </location>
    <ligand>
        <name>a divalent metal cation</name>
        <dbReference type="ChEBI" id="CHEBI:60240"/>
    </ligand>
</feature>
<dbReference type="InterPro" id="IPR001228">
    <property type="entry name" value="IspD"/>
</dbReference>
<dbReference type="CDD" id="cd02516">
    <property type="entry name" value="CDP-ME_synthetase"/>
    <property type="match status" value="1"/>
</dbReference>
<keyword evidence="8 11" id="KW-0414">Isoprene biosynthesis</keyword>
<proteinExistence type="inferred from homology"/>
<protein>
    <recommendedName>
        <fullName evidence="4 11">2-C-methyl-D-erythritol 2,4-cyclodiphosphate synthase</fullName>
        <shortName evidence="11">MECDP-synthase</shortName>
        <shortName evidence="11">MECPP-synthase</shortName>
        <shortName evidence="11">MECPS</shortName>
        <ecNumber evidence="4 11">4.6.1.12</ecNumber>
    </recommendedName>
</protein>
<comment type="pathway">
    <text evidence="2 11">Isoprenoid biosynthesis; isopentenyl diphosphate biosynthesis via DXP pathway; isopentenyl diphosphate from 1-deoxy-D-xylulose 5-phosphate: step 4/6.</text>
</comment>
<keyword evidence="9 11" id="KW-0456">Lyase</keyword>
<dbReference type="EMBL" id="RBKS01000001">
    <property type="protein sequence ID" value="RKR75355.1"/>
    <property type="molecule type" value="Genomic_DNA"/>
</dbReference>
<reference evidence="13 14" key="1">
    <citation type="submission" date="2018-10" db="EMBL/GenBank/DDBJ databases">
        <title>Sequencing the genomes of 1000 actinobacteria strains.</title>
        <authorList>
            <person name="Klenk H.-P."/>
        </authorList>
    </citation>
    <scope>NUCLEOTIDE SEQUENCE [LARGE SCALE GENOMIC DNA]</scope>
    <source>
        <strain evidence="13 14">DSM 17894</strain>
    </source>
</reference>
<dbReference type="Gene3D" id="3.90.550.10">
    <property type="entry name" value="Spore Coat Polysaccharide Biosynthesis Protein SpsA, Chain A"/>
    <property type="match status" value="1"/>
</dbReference>
<dbReference type="AlphaFoldDB" id="A0A495IJQ6"/>
<evidence type="ECO:0000256" key="6">
    <source>
        <dbReference type="ARBA" id="ARBA00022695"/>
    </source>
</evidence>
<dbReference type="Pfam" id="PF01128">
    <property type="entry name" value="IspD"/>
    <property type="match status" value="1"/>
</dbReference>
<name>A0A495IJQ6_9MICO</name>
<evidence type="ECO:0000256" key="8">
    <source>
        <dbReference type="ARBA" id="ARBA00023229"/>
    </source>
</evidence>
<evidence type="ECO:0000256" key="9">
    <source>
        <dbReference type="ARBA" id="ARBA00023239"/>
    </source>
</evidence>
<feature type="binding site" evidence="11">
    <location>
        <position position="245"/>
    </location>
    <ligand>
        <name>a divalent metal cation</name>
        <dbReference type="ChEBI" id="CHEBI:60240"/>
    </ligand>
</feature>
<evidence type="ECO:0000256" key="4">
    <source>
        <dbReference type="ARBA" id="ARBA00012579"/>
    </source>
</evidence>
<keyword evidence="7 11" id="KW-0479">Metal-binding</keyword>
<evidence type="ECO:0000256" key="3">
    <source>
        <dbReference type="ARBA" id="ARBA00008480"/>
    </source>
</evidence>
<evidence type="ECO:0000256" key="11">
    <source>
        <dbReference type="HAMAP-Rule" id="MF_00107"/>
    </source>
</evidence>
<sequence length="393" mass="40114">MVVAAGSGTRLAQGRPKAFVEVGGATILEWSLRGILRSATPWQIVVVAPEAELAAARELSEGTAGHAAGYITVVAGAETRQRSVARGLAAVAPGVRTVLVHDTARCFTPSAQFDLVATAVETLGHGVVPGLAVSDTIKRVDPSGAVLETVDRSELVAMQTPQGFPRAELDAVYAEADVDHTDDAALFAAAGHRVTVVDGSAEAFKVTTPWDLERAEALARRAVADPAASVPSPALPRVGLGVDVHAFDPASPLRLGTLDFPGEPGLKGHSDGDAVAHAIVDALLSAAGEGDIGSRFGTDDPRYAGAAGRVFLEATLEILEGRGASIGSVGVQVVGNRPRLAKRRGEMEAALSRILRAPVSVSATTTDGLGFTGRGEGLAAIATAVVTMPVASA</sequence>
<evidence type="ECO:0000256" key="10">
    <source>
        <dbReference type="ARBA" id="ARBA00023268"/>
    </source>
</evidence>
<dbReference type="EC" id="4.6.1.12" evidence="4 11"/>
<dbReference type="SUPFAM" id="SSF53448">
    <property type="entry name" value="Nucleotide-diphospho-sugar transferases"/>
    <property type="match status" value="1"/>
</dbReference>
<feature type="site" description="Transition state stabilizer" evidence="11">
    <location>
        <position position="269"/>
    </location>
</feature>
<evidence type="ECO:0000313" key="14">
    <source>
        <dbReference type="Proteomes" id="UP000280008"/>
    </source>
</evidence>
<dbReference type="InterPro" id="IPR036571">
    <property type="entry name" value="MECDP_synthase_sf"/>
</dbReference>
<dbReference type="InterPro" id="IPR020555">
    <property type="entry name" value="MECDP_synthase_CS"/>
</dbReference>
<dbReference type="Proteomes" id="UP000280008">
    <property type="component" value="Unassembled WGS sequence"/>
</dbReference>
<organism evidence="13 14">
    <name type="scientific">Frondihabitans australicus</name>
    <dbReference type="NCBI Taxonomy" id="386892"/>
    <lineage>
        <taxon>Bacteria</taxon>
        <taxon>Bacillati</taxon>
        <taxon>Actinomycetota</taxon>
        <taxon>Actinomycetes</taxon>
        <taxon>Micrococcales</taxon>
        <taxon>Microbacteriaceae</taxon>
        <taxon>Frondihabitans</taxon>
    </lineage>
</organism>
<evidence type="ECO:0000256" key="5">
    <source>
        <dbReference type="ARBA" id="ARBA00022679"/>
    </source>
</evidence>
<comment type="catalytic activity">
    <reaction evidence="1 11">
        <text>4-CDP-2-C-methyl-D-erythritol 2-phosphate = 2-C-methyl-D-erythritol 2,4-cyclic diphosphate + CMP</text>
        <dbReference type="Rhea" id="RHEA:23864"/>
        <dbReference type="ChEBI" id="CHEBI:57919"/>
        <dbReference type="ChEBI" id="CHEBI:58483"/>
        <dbReference type="ChEBI" id="CHEBI:60377"/>
        <dbReference type="EC" id="4.6.1.12"/>
    </reaction>
</comment>
<keyword evidence="6" id="KW-0548">Nucleotidyltransferase</keyword>
<dbReference type="GO" id="GO:0050518">
    <property type="term" value="F:2-C-methyl-D-erythritol 4-phosphate cytidylyltransferase activity"/>
    <property type="evidence" value="ECO:0007669"/>
    <property type="project" value="InterPro"/>
</dbReference>
<feature type="binding site" evidence="11">
    <location>
        <begin position="243"/>
        <end position="245"/>
    </location>
    <ligand>
        <name>4-CDP-2-C-methyl-D-erythritol 2-phosphate</name>
        <dbReference type="ChEBI" id="CHEBI:57919"/>
    </ligand>
</feature>
<feature type="binding site" evidence="11">
    <location>
        <begin position="364"/>
        <end position="367"/>
    </location>
    <ligand>
        <name>4-CDP-2-C-methyl-D-erythritol 2-phosphate</name>
        <dbReference type="ChEBI" id="CHEBI:57919"/>
    </ligand>
</feature>
<dbReference type="PANTHER" id="PTHR43181:SF1">
    <property type="entry name" value="2-C-METHYL-D-ERYTHRITOL 2,4-CYCLODIPHOSPHATE SYNTHASE, CHLOROPLASTIC"/>
    <property type="match status" value="1"/>
</dbReference>
<accession>A0A495IJQ6</accession>
<feature type="binding site" evidence="11">
    <location>
        <begin position="291"/>
        <end position="293"/>
    </location>
    <ligand>
        <name>4-CDP-2-C-methyl-D-erythritol 2-phosphate</name>
        <dbReference type="ChEBI" id="CHEBI:57919"/>
    </ligand>
</feature>
<comment type="subunit">
    <text evidence="11">Homotrimer.</text>
</comment>
<dbReference type="InterPro" id="IPR003526">
    <property type="entry name" value="MECDP_synthase"/>
</dbReference>
<dbReference type="PANTHER" id="PTHR43181">
    <property type="entry name" value="2-C-METHYL-D-ERYTHRITOL 2,4-CYCLODIPHOSPHATE SYNTHASE, CHLOROPLASTIC"/>
    <property type="match status" value="1"/>
</dbReference>
<dbReference type="InterPro" id="IPR029044">
    <property type="entry name" value="Nucleotide-diphossugar_trans"/>
</dbReference>
<feature type="binding site" evidence="11">
    <location>
        <position position="277"/>
    </location>
    <ligand>
        <name>a divalent metal cation</name>
        <dbReference type="ChEBI" id="CHEBI:60240"/>
    </ligand>
</feature>
<dbReference type="Gene3D" id="3.30.1330.50">
    <property type="entry name" value="2-C-methyl-D-erythritol 2,4-cyclodiphosphate synthase"/>
    <property type="match status" value="1"/>
</dbReference>
<evidence type="ECO:0000256" key="1">
    <source>
        <dbReference type="ARBA" id="ARBA00000200"/>
    </source>
</evidence>
<dbReference type="CDD" id="cd00554">
    <property type="entry name" value="MECDP_synthase"/>
    <property type="match status" value="1"/>
</dbReference>
<dbReference type="GO" id="GO:0016114">
    <property type="term" value="P:terpenoid biosynthetic process"/>
    <property type="evidence" value="ECO:0007669"/>
    <property type="project" value="InterPro"/>
</dbReference>
<dbReference type="UniPathway" id="UPA00056">
    <property type="reaction ID" value="UER00095"/>
</dbReference>
<dbReference type="SUPFAM" id="SSF69765">
    <property type="entry name" value="IpsF-like"/>
    <property type="match status" value="1"/>
</dbReference>
<dbReference type="GO" id="GO:0046872">
    <property type="term" value="F:metal ion binding"/>
    <property type="evidence" value="ECO:0007669"/>
    <property type="project" value="UniProtKB-KW"/>
</dbReference>
<feature type="binding site" evidence="11">
    <location>
        <position position="374"/>
    </location>
    <ligand>
        <name>4-CDP-2-C-methyl-D-erythritol 2-phosphate</name>
        <dbReference type="ChEBI" id="CHEBI:57919"/>
    </ligand>
</feature>
<evidence type="ECO:0000313" key="13">
    <source>
        <dbReference type="EMBL" id="RKR75355.1"/>
    </source>
</evidence>
<keyword evidence="14" id="KW-1185">Reference proteome</keyword>
<feature type="site" description="Transition state stabilizer" evidence="11">
    <location>
        <position position="365"/>
    </location>
</feature>
<dbReference type="GO" id="GO:0019288">
    <property type="term" value="P:isopentenyl diphosphate biosynthetic process, methylerythritol 4-phosphate pathway"/>
    <property type="evidence" value="ECO:0007669"/>
    <property type="project" value="UniProtKB-UniRule"/>
</dbReference>
<feature type="domain" description="2-C-methyl-D-erythritol 2,4-cyclodiphosphate synthase" evidence="12">
    <location>
        <begin position="237"/>
        <end position="386"/>
    </location>
</feature>
<keyword evidence="10" id="KW-0511">Multifunctional enzyme</keyword>